<evidence type="ECO:0000256" key="7">
    <source>
        <dbReference type="ARBA" id="ARBA00022918"/>
    </source>
</evidence>
<organism evidence="12 13">
    <name type="scientific">Streptococcus oralis subsp. tigurinus</name>
    <dbReference type="NCBI Taxonomy" id="1077464"/>
    <lineage>
        <taxon>Bacteria</taxon>
        <taxon>Bacillati</taxon>
        <taxon>Bacillota</taxon>
        <taxon>Bacilli</taxon>
        <taxon>Lactobacillales</taxon>
        <taxon>Streptococcaceae</taxon>
        <taxon>Streptococcus</taxon>
    </lineage>
</organism>
<evidence type="ECO:0000259" key="11">
    <source>
        <dbReference type="PROSITE" id="PS50878"/>
    </source>
</evidence>
<dbReference type="PROSITE" id="PS50878">
    <property type="entry name" value="RT_POL"/>
    <property type="match status" value="1"/>
</dbReference>
<dbReference type="SUPFAM" id="SSF56672">
    <property type="entry name" value="DNA/RNA polymerases"/>
    <property type="match status" value="1"/>
</dbReference>
<dbReference type="Pfam" id="PF00078">
    <property type="entry name" value="RVT_1"/>
    <property type="match status" value="1"/>
</dbReference>
<accession>A0AAX0N3E7</accession>
<keyword evidence="6" id="KW-0460">Magnesium</keyword>
<evidence type="ECO:0000256" key="2">
    <source>
        <dbReference type="ARBA" id="ARBA00022679"/>
    </source>
</evidence>
<name>A0AAX0N3E7_STROR</name>
<evidence type="ECO:0000256" key="5">
    <source>
        <dbReference type="ARBA" id="ARBA00022763"/>
    </source>
</evidence>
<dbReference type="RefSeq" id="WP_084872609.1">
    <property type="nucleotide sequence ID" value="NZ_JASGZM010000001.1"/>
</dbReference>
<evidence type="ECO:0000256" key="4">
    <source>
        <dbReference type="ARBA" id="ARBA00022723"/>
    </source>
</evidence>
<dbReference type="InterPro" id="IPR051083">
    <property type="entry name" value="GrpII_Intron_Splice-Mob/Def"/>
</dbReference>
<evidence type="ECO:0000313" key="12">
    <source>
        <dbReference type="EMBL" id="ORO32372.1"/>
    </source>
</evidence>
<keyword evidence="2" id="KW-0808">Transferase</keyword>
<dbReference type="EC" id="2.7.7.49" evidence="1"/>
<dbReference type="PRINTS" id="PR00866">
    <property type="entry name" value="RNADNAPOLMS"/>
</dbReference>
<dbReference type="PANTHER" id="PTHR34047">
    <property type="entry name" value="NUCLEAR INTRON MATURASE 1, MITOCHONDRIAL-RELATED"/>
    <property type="match status" value="1"/>
</dbReference>
<dbReference type="GO" id="GO:0046872">
    <property type="term" value="F:metal ion binding"/>
    <property type="evidence" value="ECO:0007669"/>
    <property type="project" value="UniProtKB-KW"/>
</dbReference>
<evidence type="ECO:0000256" key="6">
    <source>
        <dbReference type="ARBA" id="ARBA00022842"/>
    </source>
</evidence>
<evidence type="ECO:0000256" key="8">
    <source>
        <dbReference type="ARBA" id="ARBA00023118"/>
    </source>
</evidence>
<dbReference type="GO" id="GO:0003964">
    <property type="term" value="F:RNA-directed DNA polymerase activity"/>
    <property type="evidence" value="ECO:0007669"/>
    <property type="project" value="UniProtKB-KW"/>
</dbReference>
<comment type="caution">
    <text evidence="12">The sequence shown here is derived from an EMBL/GenBank/DDBJ whole genome shotgun (WGS) entry which is preliminary data.</text>
</comment>
<dbReference type="EMBL" id="NCUA01000007">
    <property type="protein sequence ID" value="ORO32372.1"/>
    <property type="molecule type" value="Genomic_DNA"/>
</dbReference>
<dbReference type="CDD" id="cd03487">
    <property type="entry name" value="RT_Bac_retron_II"/>
    <property type="match status" value="1"/>
</dbReference>
<gene>
    <name evidence="12" type="ORF">B7731_04680</name>
</gene>
<keyword evidence="4" id="KW-0479">Metal-binding</keyword>
<dbReference type="AlphaFoldDB" id="A0AAX0N3E7"/>
<dbReference type="InterPro" id="IPR043502">
    <property type="entry name" value="DNA/RNA_pol_sf"/>
</dbReference>
<evidence type="ECO:0000256" key="10">
    <source>
        <dbReference type="ARBA" id="ARBA00048173"/>
    </source>
</evidence>
<evidence type="ECO:0000256" key="9">
    <source>
        <dbReference type="ARBA" id="ARBA00034120"/>
    </source>
</evidence>
<dbReference type="GO" id="GO:0006974">
    <property type="term" value="P:DNA damage response"/>
    <property type="evidence" value="ECO:0007669"/>
    <property type="project" value="UniProtKB-KW"/>
</dbReference>
<keyword evidence="8" id="KW-0051">Antiviral defense</keyword>
<evidence type="ECO:0000256" key="1">
    <source>
        <dbReference type="ARBA" id="ARBA00012493"/>
    </source>
</evidence>
<proteinExistence type="inferred from homology"/>
<dbReference type="PANTHER" id="PTHR34047:SF7">
    <property type="entry name" value="RNA-DIRECTED DNA POLYMERASE"/>
    <property type="match status" value="1"/>
</dbReference>
<protein>
    <recommendedName>
        <fullName evidence="1">RNA-directed DNA polymerase</fullName>
        <ecNumber evidence="1">2.7.7.49</ecNumber>
    </recommendedName>
</protein>
<sequence>MDFSKSILYEISNKKWLAELLKIEKNMLSNVGDNFVGKSFMKDVNGKTRELYNAGTIHKRSLKLIVKYLQKINFPTYLHGGIPGRSYVTNVESHSKNKFAVIVDISNFFPSTNAQKVFNFFRYDMNQAPDIAKILTDLTTVSKDEHSFLPQGYPTSPILSFLAYYHMYENLMKYAQNNGLTFSAYYDDLTFSSKKPIPKICLKEIVNIIESFNLKVNKEKSKVSKLDYTKITGCVIVKGELKAPRKLQKETYDLYRYLKNSNLSDEELLSLLKKFAGKISAIQSIEKERQFPNYFKLIENMKSELEERRISELDWL</sequence>
<evidence type="ECO:0000256" key="3">
    <source>
        <dbReference type="ARBA" id="ARBA00022695"/>
    </source>
</evidence>
<dbReference type="Proteomes" id="UP000193657">
    <property type="component" value="Unassembled WGS sequence"/>
</dbReference>
<dbReference type="GO" id="GO:0003723">
    <property type="term" value="F:RNA binding"/>
    <property type="evidence" value="ECO:0007669"/>
    <property type="project" value="InterPro"/>
</dbReference>
<comment type="similarity">
    <text evidence="9">Belongs to the bacterial reverse transcriptase family.</text>
</comment>
<evidence type="ECO:0000313" key="13">
    <source>
        <dbReference type="Proteomes" id="UP000193657"/>
    </source>
</evidence>
<dbReference type="InterPro" id="IPR000477">
    <property type="entry name" value="RT_dom"/>
</dbReference>
<dbReference type="InterPro" id="IPR000123">
    <property type="entry name" value="Reverse_transcriptase_msDNA"/>
</dbReference>
<comment type="catalytic activity">
    <reaction evidence="10">
        <text>DNA(n) + a 2'-deoxyribonucleoside 5'-triphosphate = DNA(n+1) + diphosphate</text>
        <dbReference type="Rhea" id="RHEA:22508"/>
        <dbReference type="Rhea" id="RHEA-COMP:17339"/>
        <dbReference type="Rhea" id="RHEA-COMP:17340"/>
        <dbReference type="ChEBI" id="CHEBI:33019"/>
        <dbReference type="ChEBI" id="CHEBI:61560"/>
        <dbReference type="ChEBI" id="CHEBI:173112"/>
        <dbReference type="EC" id="2.7.7.49"/>
    </reaction>
</comment>
<keyword evidence="7" id="KW-0695">RNA-directed DNA polymerase</keyword>
<feature type="domain" description="Reverse transcriptase" evidence="11">
    <location>
        <begin position="1"/>
        <end position="236"/>
    </location>
</feature>
<keyword evidence="5" id="KW-0227">DNA damage</keyword>
<keyword evidence="3" id="KW-0548">Nucleotidyltransferase</keyword>
<reference evidence="12 13" key="1">
    <citation type="journal article" date="2016" name="Eur. J. Clin. Microbiol. Infect. Dis.">
        <title>Whole genome sequencing as a tool for phylogenetic analysis of clinical strains of Mitis group streptococci.</title>
        <authorList>
            <person name="Rasmussen L.H."/>
            <person name="Dargis R."/>
            <person name="Hojholt K."/>
            <person name="Christensen J.J."/>
            <person name="Skovgaard O."/>
            <person name="Justesen U.S."/>
            <person name="Rosenvinge F.S."/>
            <person name="Moser C."/>
            <person name="Lukjancenko O."/>
            <person name="Rasmussen S."/>
            <person name="Nielsen X.C."/>
        </authorList>
    </citation>
    <scope>NUCLEOTIDE SEQUENCE [LARGE SCALE GENOMIC DNA]</scope>
    <source>
        <strain evidence="12 13">RH_49702_11</strain>
    </source>
</reference>
<dbReference type="GO" id="GO:0051607">
    <property type="term" value="P:defense response to virus"/>
    <property type="evidence" value="ECO:0007669"/>
    <property type="project" value="UniProtKB-KW"/>
</dbReference>